<name>A0A967C296_9PROT</name>
<evidence type="ECO:0008006" key="3">
    <source>
        <dbReference type="Google" id="ProtNLM"/>
    </source>
</evidence>
<gene>
    <name evidence="1" type="ORF">HBA54_06075</name>
</gene>
<evidence type="ECO:0000313" key="1">
    <source>
        <dbReference type="EMBL" id="NIA68153.1"/>
    </source>
</evidence>
<accession>A0A967C296</accession>
<comment type="caution">
    <text evidence="1">The sequence shown here is derived from an EMBL/GenBank/DDBJ whole genome shotgun (WGS) entry which is preliminary data.</text>
</comment>
<dbReference type="Proteomes" id="UP000761264">
    <property type="component" value="Unassembled WGS sequence"/>
</dbReference>
<evidence type="ECO:0000313" key="2">
    <source>
        <dbReference type="Proteomes" id="UP000761264"/>
    </source>
</evidence>
<organism evidence="1 2">
    <name type="scientific">Pelagibius litoralis</name>
    <dbReference type="NCBI Taxonomy" id="374515"/>
    <lineage>
        <taxon>Bacteria</taxon>
        <taxon>Pseudomonadati</taxon>
        <taxon>Pseudomonadota</taxon>
        <taxon>Alphaproteobacteria</taxon>
        <taxon>Rhodospirillales</taxon>
        <taxon>Rhodovibrionaceae</taxon>
        <taxon>Pelagibius</taxon>
    </lineage>
</organism>
<dbReference type="AlphaFoldDB" id="A0A967C296"/>
<proteinExistence type="predicted"/>
<dbReference type="RefSeq" id="WP_167222468.1">
    <property type="nucleotide sequence ID" value="NZ_JAAQPH010000004.1"/>
</dbReference>
<keyword evidence="2" id="KW-1185">Reference proteome</keyword>
<dbReference type="EMBL" id="JAAQPH010000004">
    <property type="protein sequence ID" value="NIA68153.1"/>
    <property type="molecule type" value="Genomic_DNA"/>
</dbReference>
<reference evidence="1" key="1">
    <citation type="submission" date="2020-03" db="EMBL/GenBank/DDBJ databases">
        <title>Genome of Pelagibius litoralis DSM 21314T.</title>
        <authorList>
            <person name="Wang G."/>
        </authorList>
    </citation>
    <scope>NUCLEOTIDE SEQUENCE</scope>
    <source>
        <strain evidence="1">DSM 21314</strain>
    </source>
</reference>
<sequence length="71" mass="7797">MANVIHTTARPYMPGDRAVGLLGGTVAAFRDTLTSLRDAYVAERREQRLAHATRDLDLHLLRDIGLDHGAS</sequence>
<protein>
    <recommendedName>
        <fullName evidence="3">DUF1127 domain-containing protein</fullName>
    </recommendedName>
</protein>